<comment type="caution">
    <text evidence="1">The sequence shown here is derived from an EMBL/GenBank/DDBJ whole genome shotgun (WGS) entry which is preliminary data.</text>
</comment>
<dbReference type="AlphaFoldDB" id="A0A2H3L135"/>
<sequence>MKFDIILPIAFSKLENFEFEMYEEDSLIEALSIVENALDEIEGSKFYFNALKEIWNVTVFGDFSVFLEQLLKIVSVIKEKNDSYILDFYEVGTNRKLLLKVIDKDFIKIENASINTWKNSNIEIVEKNILYNDIKNFVKKIRNSINIIAPEINTIEVLNSWYLEILGDNPSKEEQQKRPPGTFSVFD</sequence>
<accession>A0A2H3L135</accession>
<evidence type="ECO:0000313" key="2">
    <source>
        <dbReference type="Proteomes" id="UP000220828"/>
    </source>
</evidence>
<dbReference type="RefSeq" id="WP_014085248.1">
    <property type="nucleotide sequence ID" value="NZ_CBCSFI010000001.1"/>
</dbReference>
<dbReference type="OrthoDB" id="9801844at2"/>
<reference evidence="1 2" key="1">
    <citation type="submission" date="2017-09" db="EMBL/GenBank/DDBJ databases">
        <title>Whole genomes of Flavobacteriaceae.</title>
        <authorList>
            <person name="Stine C."/>
            <person name="Li C."/>
            <person name="Tadesse D."/>
        </authorList>
    </citation>
    <scope>NUCLEOTIDE SEQUENCE [LARGE SCALE GENOMIC DNA]</scope>
    <source>
        <strain evidence="1 2">ATCC 35036</strain>
    </source>
</reference>
<dbReference type="EMBL" id="PCMW01000015">
    <property type="protein sequence ID" value="PDS26401.1"/>
    <property type="molecule type" value="Genomic_DNA"/>
</dbReference>
<gene>
    <name evidence="1" type="ORF">B0A77_02490</name>
</gene>
<dbReference type="Proteomes" id="UP000220828">
    <property type="component" value="Unassembled WGS sequence"/>
</dbReference>
<organism evidence="1 2">
    <name type="scientific">Flavobacterium branchiophilum</name>
    <dbReference type="NCBI Taxonomy" id="55197"/>
    <lineage>
        <taxon>Bacteria</taxon>
        <taxon>Pseudomonadati</taxon>
        <taxon>Bacteroidota</taxon>
        <taxon>Flavobacteriia</taxon>
        <taxon>Flavobacteriales</taxon>
        <taxon>Flavobacteriaceae</taxon>
        <taxon>Flavobacterium</taxon>
    </lineage>
</organism>
<protein>
    <submittedName>
        <fullName evidence="1">Uncharacterized protein</fullName>
    </submittedName>
</protein>
<proteinExistence type="predicted"/>
<evidence type="ECO:0000313" key="1">
    <source>
        <dbReference type="EMBL" id="PDS26401.1"/>
    </source>
</evidence>
<name>A0A2H3L135_9FLAO</name>